<evidence type="ECO:0000313" key="1">
    <source>
        <dbReference type="EMBL" id="KEH26887.1"/>
    </source>
</evidence>
<name>A0A072UBB9_MEDTR</name>
<protein>
    <submittedName>
        <fullName evidence="1 2">Uncharacterized protein</fullName>
    </submittedName>
</protein>
<proteinExistence type="predicted"/>
<dbReference type="AlphaFoldDB" id="A0A072UBB9"/>
<accession>A0A072UBB9</accession>
<evidence type="ECO:0000313" key="3">
    <source>
        <dbReference type="Proteomes" id="UP000002051"/>
    </source>
</evidence>
<reference evidence="1 3" key="2">
    <citation type="journal article" date="2014" name="BMC Genomics">
        <title>An improved genome release (version Mt4.0) for the model legume Medicago truncatula.</title>
        <authorList>
            <person name="Tang H."/>
            <person name="Krishnakumar V."/>
            <person name="Bidwell S."/>
            <person name="Rosen B."/>
            <person name="Chan A."/>
            <person name="Zhou S."/>
            <person name="Gentzbittel L."/>
            <person name="Childs K.L."/>
            <person name="Yandell M."/>
            <person name="Gundlach H."/>
            <person name="Mayer K.F."/>
            <person name="Schwartz D.C."/>
            <person name="Town C.D."/>
        </authorList>
    </citation>
    <scope>GENOME REANNOTATION</scope>
    <source>
        <strain evidence="1">A17</strain>
        <strain evidence="2 3">cv. Jemalong A17</strain>
    </source>
</reference>
<gene>
    <name evidence="1" type="ordered locus">MTR_6g078653</name>
</gene>
<dbReference type="Proteomes" id="UP000002051">
    <property type="component" value="Chromosome 6"/>
</dbReference>
<evidence type="ECO:0000313" key="2">
    <source>
        <dbReference type="EnsemblPlants" id="KEH26887"/>
    </source>
</evidence>
<dbReference type="EMBL" id="CM001222">
    <property type="protein sequence ID" value="KEH26887.1"/>
    <property type="molecule type" value="Genomic_DNA"/>
</dbReference>
<dbReference type="EnsemblPlants" id="KEH26887">
    <property type="protein sequence ID" value="KEH26887"/>
    <property type="gene ID" value="MTR_6g078653"/>
</dbReference>
<organism evidence="1 3">
    <name type="scientific">Medicago truncatula</name>
    <name type="common">Barrel medic</name>
    <name type="synonym">Medicago tribuloides</name>
    <dbReference type="NCBI Taxonomy" id="3880"/>
    <lineage>
        <taxon>Eukaryota</taxon>
        <taxon>Viridiplantae</taxon>
        <taxon>Streptophyta</taxon>
        <taxon>Embryophyta</taxon>
        <taxon>Tracheophyta</taxon>
        <taxon>Spermatophyta</taxon>
        <taxon>Magnoliopsida</taxon>
        <taxon>eudicotyledons</taxon>
        <taxon>Gunneridae</taxon>
        <taxon>Pentapetalae</taxon>
        <taxon>rosids</taxon>
        <taxon>fabids</taxon>
        <taxon>Fabales</taxon>
        <taxon>Fabaceae</taxon>
        <taxon>Papilionoideae</taxon>
        <taxon>50 kb inversion clade</taxon>
        <taxon>NPAAA clade</taxon>
        <taxon>Hologalegina</taxon>
        <taxon>IRL clade</taxon>
        <taxon>Trifolieae</taxon>
        <taxon>Medicago</taxon>
    </lineage>
</organism>
<reference evidence="1 3" key="1">
    <citation type="journal article" date="2011" name="Nature">
        <title>The Medicago genome provides insight into the evolution of rhizobial symbioses.</title>
        <authorList>
            <person name="Young N.D."/>
            <person name="Debelle F."/>
            <person name="Oldroyd G.E."/>
            <person name="Geurts R."/>
            <person name="Cannon S.B."/>
            <person name="Udvardi M.K."/>
            <person name="Benedito V.A."/>
            <person name="Mayer K.F."/>
            <person name="Gouzy J."/>
            <person name="Schoof H."/>
            <person name="Van de Peer Y."/>
            <person name="Proost S."/>
            <person name="Cook D.R."/>
            <person name="Meyers B.C."/>
            <person name="Spannagl M."/>
            <person name="Cheung F."/>
            <person name="De Mita S."/>
            <person name="Krishnakumar V."/>
            <person name="Gundlach H."/>
            <person name="Zhou S."/>
            <person name="Mudge J."/>
            <person name="Bharti A.K."/>
            <person name="Murray J.D."/>
            <person name="Naoumkina M.A."/>
            <person name="Rosen B."/>
            <person name="Silverstein K.A."/>
            <person name="Tang H."/>
            <person name="Rombauts S."/>
            <person name="Zhao P.X."/>
            <person name="Zhou P."/>
            <person name="Barbe V."/>
            <person name="Bardou P."/>
            <person name="Bechner M."/>
            <person name="Bellec A."/>
            <person name="Berger A."/>
            <person name="Berges H."/>
            <person name="Bidwell S."/>
            <person name="Bisseling T."/>
            <person name="Choisne N."/>
            <person name="Couloux A."/>
            <person name="Denny R."/>
            <person name="Deshpande S."/>
            <person name="Dai X."/>
            <person name="Doyle J.J."/>
            <person name="Dudez A.M."/>
            <person name="Farmer A.D."/>
            <person name="Fouteau S."/>
            <person name="Franken C."/>
            <person name="Gibelin C."/>
            <person name="Gish J."/>
            <person name="Goldstein S."/>
            <person name="Gonzalez A.J."/>
            <person name="Green P.J."/>
            <person name="Hallab A."/>
            <person name="Hartog M."/>
            <person name="Hua A."/>
            <person name="Humphray S.J."/>
            <person name="Jeong D.H."/>
            <person name="Jing Y."/>
            <person name="Jocker A."/>
            <person name="Kenton S.M."/>
            <person name="Kim D.J."/>
            <person name="Klee K."/>
            <person name="Lai H."/>
            <person name="Lang C."/>
            <person name="Lin S."/>
            <person name="Macmil S.L."/>
            <person name="Magdelenat G."/>
            <person name="Matthews L."/>
            <person name="McCorrison J."/>
            <person name="Monaghan E.L."/>
            <person name="Mun J.H."/>
            <person name="Najar F.Z."/>
            <person name="Nicholson C."/>
            <person name="Noirot C."/>
            <person name="O'Bleness M."/>
            <person name="Paule C.R."/>
            <person name="Poulain J."/>
            <person name="Prion F."/>
            <person name="Qin B."/>
            <person name="Qu C."/>
            <person name="Retzel E.F."/>
            <person name="Riddle C."/>
            <person name="Sallet E."/>
            <person name="Samain S."/>
            <person name="Samson N."/>
            <person name="Sanders I."/>
            <person name="Saurat O."/>
            <person name="Scarpelli C."/>
            <person name="Schiex T."/>
            <person name="Segurens B."/>
            <person name="Severin A.J."/>
            <person name="Sherrier D.J."/>
            <person name="Shi R."/>
            <person name="Sims S."/>
            <person name="Singer S.R."/>
            <person name="Sinharoy S."/>
            <person name="Sterck L."/>
            <person name="Viollet A."/>
            <person name="Wang B.B."/>
            <person name="Wang K."/>
            <person name="Wang M."/>
            <person name="Wang X."/>
            <person name="Warfsmann J."/>
            <person name="Weissenbach J."/>
            <person name="White D.D."/>
            <person name="White J.D."/>
            <person name="Wiley G.B."/>
            <person name="Wincker P."/>
            <person name="Xing Y."/>
            <person name="Yang L."/>
            <person name="Yao Z."/>
            <person name="Ying F."/>
            <person name="Zhai J."/>
            <person name="Zhou L."/>
            <person name="Zuber A."/>
            <person name="Denarie J."/>
            <person name="Dixon R.A."/>
            <person name="May G.D."/>
            <person name="Schwartz D.C."/>
            <person name="Rogers J."/>
            <person name="Quetier F."/>
            <person name="Town C.D."/>
            <person name="Roe B.A."/>
        </authorList>
    </citation>
    <scope>NUCLEOTIDE SEQUENCE [LARGE SCALE GENOMIC DNA]</scope>
    <source>
        <strain evidence="1">A17</strain>
        <strain evidence="2 3">cv. Jemalong A17</strain>
    </source>
</reference>
<reference evidence="2" key="3">
    <citation type="submission" date="2015-04" db="UniProtKB">
        <authorList>
            <consortium name="EnsemblPlants"/>
        </authorList>
    </citation>
    <scope>IDENTIFICATION</scope>
    <source>
        <strain evidence="2">cv. Jemalong A17</strain>
    </source>
</reference>
<dbReference type="HOGENOM" id="CLU_2018649_0_0_1"/>
<keyword evidence="3" id="KW-1185">Reference proteome</keyword>
<sequence>MATVLIFLFNSNDNGLYLLQLPIYNNTVVRKKGNALDYNSGKSIVERYDNAFNESGNGFQPLLQTENVVVTVSSCNQILHFSKLYLEVQGGHDYFRLATCIPIVSFAKTSPNKFLEVALHSKM</sequence>